<gene>
    <name evidence="2" type="ORF">GCM10011583_58690</name>
</gene>
<reference evidence="3" key="1">
    <citation type="journal article" date="2019" name="Int. J. Syst. Evol. Microbiol.">
        <title>The Global Catalogue of Microorganisms (GCM) 10K type strain sequencing project: providing services to taxonomists for standard genome sequencing and annotation.</title>
        <authorList>
            <consortium name="The Broad Institute Genomics Platform"/>
            <consortium name="The Broad Institute Genome Sequencing Center for Infectious Disease"/>
            <person name="Wu L."/>
            <person name="Ma J."/>
        </authorList>
    </citation>
    <scope>NUCLEOTIDE SEQUENCE [LARGE SCALE GENOMIC DNA]</scope>
    <source>
        <strain evidence="3">CGMCC 4.7275</strain>
    </source>
</reference>
<organism evidence="2 3">
    <name type="scientific">Streptomyces camponoticapitis</name>
    <dbReference type="NCBI Taxonomy" id="1616125"/>
    <lineage>
        <taxon>Bacteria</taxon>
        <taxon>Bacillati</taxon>
        <taxon>Actinomycetota</taxon>
        <taxon>Actinomycetes</taxon>
        <taxon>Kitasatosporales</taxon>
        <taxon>Streptomycetaceae</taxon>
        <taxon>Streptomyces</taxon>
    </lineage>
</organism>
<evidence type="ECO:0000256" key="1">
    <source>
        <dbReference type="SAM" id="MobiDB-lite"/>
    </source>
</evidence>
<keyword evidence="3" id="KW-1185">Reference proteome</keyword>
<accession>A0ABQ2EPT7</accession>
<evidence type="ECO:0000313" key="2">
    <source>
        <dbReference type="EMBL" id="GGK19111.1"/>
    </source>
</evidence>
<sequence>MAVMGRSRARRARTGQLKVNTELMPGAGDPARIAGNVPRPGADGDRARIRGIAWGRRTLDA</sequence>
<name>A0ABQ2EPT7_9ACTN</name>
<evidence type="ECO:0000313" key="3">
    <source>
        <dbReference type="Proteomes" id="UP000660265"/>
    </source>
</evidence>
<protein>
    <submittedName>
        <fullName evidence="2">Uncharacterized protein</fullName>
    </submittedName>
</protein>
<dbReference type="Proteomes" id="UP000660265">
    <property type="component" value="Unassembled WGS sequence"/>
</dbReference>
<comment type="caution">
    <text evidence="2">The sequence shown here is derived from an EMBL/GenBank/DDBJ whole genome shotgun (WGS) entry which is preliminary data.</text>
</comment>
<feature type="region of interest" description="Disordered" evidence="1">
    <location>
        <begin position="22"/>
        <end position="44"/>
    </location>
</feature>
<dbReference type="EMBL" id="BMMV01000023">
    <property type="protein sequence ID" value="GGK19111.1"/>
    <property type="molecule type" value="Genomic_DNA"/>
</dbReference>
<proteinExistence type="predicted"/>